<proteinExistence type="predicted"/>
<accession>X0VSC9</accession>
<gene>
    <name evidence="2" type="ORF">S01H1_53057</name>
</gene>
<organism evidence="2">
    <name type="scientific">marine sediment metagenome</name>
    <dbReference type="NCBI Taxonomy" id="412755"/>
    <lineage>
        <taxon>unclassified sequences</taxon>
        <taxon>metagenomes</taxon>
        <taxon>ecological metagenomes</taxon>
    </lineage>
</organism>
<dbReference type="InterPro" id="IPR055394">
    <property type="entry name" value="Zn_ribbon_TiaS"/>
</dbReference>
<dbReference type="Gene3D" id="2.40.50.1010">
    <property type="match status" value="1"/>
</dbReference>
<name>X0VSC9_9ZZZZ</name>
<dbReference type="PANTHER" id="PTHR40705">
    <property type="entry name" value="TRNA(ILE2) 2-AGMATINYLCYTIDINE SYNTHETASE TIAS"/>
    <property type="match status" value="1"/>
</dbReference>
<dbReference type="Pfam" id="PF23783">
    <property type="entry name" value="Zn_ribbon_TiaS"/>
    <property type="match status" value="1"/>
</dbReference>
<dbReference type="PANTHER" id="PTHR40705:SF2">
    <property type="entry name" value="DUF1743 DOMAIN-CONTAINING PROTEIN"/>
    <property type="match status" value="1"/>
</dbReference>
<evidence type="ECO:0000259" key="1">
    <source>
        <dbReference type="Pfam" id="PF23783"/>
    </source>
</evidence>
<dbReference type="AlphaFoldDB" id="X0VSC9"/>
<dbReference type="EMBL" id="BARS01034341">
    <property type="protein sequence ID" value="GAG21135.1"/>
    <property type="molecule type" value="Genomic_DNA"/>
</dbReference>
<sequence>DKMTINLEEIQITHLVETSDKITPKCPQCNLTLKSAGKSAGYKCKKCSYRTPTKEYILRPKPRELRTGVRYVTPICAQRHLTKPVQRDVVLQFHLNKATNFAHAFNNFISIRASLLEEIS</sequence>
<protein>
    <recommendedName>
        <fullName evidence="1">TiaS C-terminal zinc ribbon domain-containing protein</fullName>
    </recommendedName>
</protein>
<comment type="caution">
    <text evidence="2">The sequence shown here is derived from an EMBL/GenBank/DDBJ whole genome shotgun (WGS) entry which is preliminary data.</text>
</comment>
<reference evidence="2" key="1">
    <citation type="journal article" date="2014" name="Front. Microbiol.">
        <title>High frequency of phylogenetically diverse reductive dehalogenase-homologous genes in deep subseafloor sedimentary metagenomes.</title>
        <authorList>
            <person name="Kawai M."/>
            <person name="Futagami T."/>
            <person name="Toyoda A."/>
            <person name="Takaki Y."/>
            <person name="Nishi S."/>
            <person name="Hori S."/>
            <person name="Arai W."/>
            <person name="Tsubouchi T."/>
            <person name="Morono Y."/>
            <person name="Uchiyama I."/>
            <person name="Ito T."/>
            <person name="Fujiyama A."/>
            <person name="Inagaki F."/>
            <person name="Takami H."/>
        </authorList>
    </citation>
    <scope>NUCLEOTIDE SEQUENCE</scope>
    <source>
        <strain evidence="2">Expedition CK06-06</strain>
    </source>
</reference>
<evidence type="ECO:0000313" key="2">
    <source>
        <dbReference type="EMBL" id="GAG21135.1"/>
    </source>
</evidence>
<feature type="domain" description="TiaS C-terminal zinc ribbon" evidence="1">
    <location>
        <begin position="24"/>
        <end position="64"/>
    </location>
</feature>
<feature type="non-terminal residue" evidence="2">
    <location>
        <position position="1"/>
    </location>
</feature>